<keyword evidence="4" id="KW-1185">Reference proteome</keyword>
<protein>
    <submittedName>
        <fullName evidence="3">Uncharacterized protein</fullName>
    </submittedName>
</protein>
<reference evidence="3" key="1">
    <citation type="submission" date="2022-05" db="EMBL/GenBank/DDBJ databases">
        <authorList>
            <person name="Jo J.-H."/>
            <person name="Im W.-T."/>
        </authorList>
    </citation>
    <scope>NUCLEOTIDE SEQUENCE</scope>
    <source>
        <strain evidence="3">SE220</strain>
    </source>
</reference>
<gene>
    <name evidence="3" type="ORF">LZ538_12610</name>
</gene>
<feature type="region of interest" description="Disordered" evidence="1">
    <location>
        <begin position="24"/>
        <end position="44"/>
    </location>
</feature>
<sequence>MHRVFFGTLLLAIVAASPASATGPAVTSAERFPTPSPLPDGPALPGDEALDCASLYAESKYRLAENNKLNKQALDKTYVKGAETKALETVGMLGGMIPVLGSVVSMGAAMGQMATTKADAERNYGEIDRKGDWALDRMVYVSDLYRKRCIRGAK</sequence>
<comment type="caution">
    <text evidence="3">The sequence shown here is derived from an EMBL/GenBank/DDBJ whole genome shotgun (WGS) entry which is preliminary data.</text>
</comment>
<feature type="signal peptide" evidence="2">
    <location>
        <begin position="1"/>
        <end position="21"/>
    </location>
</feature>
<evidence type="ECO:0000313" key="4">
    <source>
        <dbReference type="Proteomes" id="UP001165342"/>
    </source>
</evidence>
<accession>A0ABT0S4V4</accession>
<evidence type="ECO:0000313" key="3">
    <source>
        <dbReference type="EMBL" id="MCL6730882.1"/>
    </source>
</evidence>
<evidence type="ECO:0000256" key="1">
    <source>
        <dbReference type="SAM" id="MobiDB-lite"/>
    </source>
</evidence>
<keyword evidence="2" id="KW-0732">Signal</keyword>
<dbReference type="RefSeq" id="WP_249832375.1">
    <property type="nucleotide sequence ID" value="NZ_JAMGBE010000004.1"/>
</dbReference>
<organism evidence="3 4">
    <name type="scientific">Sphingomonas hankyongi</name>
    <dbReference type="NCBI Taxonomy" id="2908209"/>
    <lineage>
        <taxon>Bacteria</taxon>
        <taxon>Pseudomonadati</taxon>
        <taxon>Pseudomonadota</taxon>
        <taxon>Alphaproteobacteria</taxon>
        <taxon>Sphingomonadales</taxon>
        <taxon>Sphingomonadaceae</taxon>
        <taxon>Sphingomonas</taxon>
    </lineage>
</organism>
<evidence type="ECO:0000256" key="2">
    <source>
        <dbReference type="SAM" id="SignalP"/>
    </source>
</evidence>
<name>A0ABT0S4V4_9SPHN</name>
<feature type="chain" id="PRO_5047059186" evidence="2">
    <location>
        <begin position="22"/>
        <end position="154"/>
    </location>
</feature>
<dbReference type="EMBL" id="JAMGBE010000004">
    <property type="protein sequence ID" value="MCL6730882.1"/>
    <property type="molecule type" value="Genomic_DNA"/>
</dbReference>
<proteinExistence type="predicted"/>
<dbReference type="Proteomes" id="UP001165342">
    <property type="component" value="Unassembled WGS sequence"/>
</dbReference>